<feature type="chain" id="PRO_5047456390" evidence="1">
    <location>
        <begin position="20"/>
        <end position="151"/>
    </location>
</feature>
<dbReference type="InterPro" id="IPR036249">
    <property type="entry name" value="Thioredoxin-like_sf"/>
</dbReference>
<dbReference type="Gene3D" id="3.40.30.10">
    <property type="entry name" value="Glutaredoxin"/>
    <property type="match status" value="1"/>
</dbReference>
<evidence type="ECO:0000313" key="3">
    <source>
        <dbReference type="EMBL" id="MEE1943882.1"/>
    </source>
</evidence>
<dbReference type="EMBL" id="JAZDQT010000001">
    <property type="protein sequence ID" value="MEE1943882.1"/>
    <property type="molecule type" value="Genomic_DNA"/>
</dbReference>
<organism evidence="3 4">
    <name type="scientific">Pedobacter albus</name>
    <dbReference type="NCBI Taxonomy" id="3113905"/>
    <lineage>
        <taxon>Bacteria</taxon>
        <taxon>Pseudomonadati</taxon>
        <taxon>Bacteroidota</taxon>
        <taxon>Sphingobacteriia</taxon>
        <taxon>Sphingobacteriales</taxon>
        <taxon>Sphingobacteriaceae</taxon>
        <taxon>Pedobacter</taxon>
    </lineage>
</organism>
<feature type="domain" description="Thioredoxin" evidence="2">
    <location>
        <begin position="9"/>
        <end position="151"/>
    </location>
</feature>
<evidence type="ECO:0000313" key="4">
    <source>
        <dbReference type="Proteomes" id="UP001336835"/>
    </source>
</evidence>
<keyword evidence="4" id="KW-1185">Reference proteome</keyword>
<gene>
    <name evidence="3" type="ORF">VRU48_02105</name>
</gene>
<protein>
    <submittedName>
        <fullName evidence="3">Thioredoxin fold domain-containing protein</fullName>
    </submittedName>
</protein>
<dbReference type="Pfam" id="PF13098">
    <property type="entry name" value="Thioredoxin_2"/>
    <property type="match status" value="1"/>
</dbReference>
<reference evidence="3 4" key="1">
    <citation type="submission" date="2024-01" db="EMBL/GenBank/DDBJ databases">
        <title>Pedobacter sp. nov., isolated from fresh soil.</title>
        <authorList>
            <person name="Le N.T.T."/>
        </authorList>
    </citation>
    <scope>NUCLEOTIDE SEQUENCE [LARGE SCALE GENOMIC DNA]</scope>
    <source>
        <strain evidence="3 4">KR3-3</strain>
    </source>
</reference>
<feature type="signal peptide" evidence="1">
    <location>
        <begin position="1"/>
        <end position="19"/>
    </location>
</feature>
<dbReference type="Proteomes" id="UP001336835">
    <property type="component" value="Unassembled WGS sequence"/>
</dbReference>
<accession>A0ABU7I394</accession>
<comment type="caution">
    <text evidence="3">The sequence shown here is derived from an EMBL/GenBank/DDBJ whole genome shotgun (WGS) entry which is preliminary data.</text>
</comment>
<sequence>MKKLLVIWVMLLGLGPAKSQSRAFGFKQLDSLQKIAQRKVLVFVYTDWCSYCKAMEQQVFNARTIQEELKQNYYWIALNAEEKSPISYRGHTFVFKASKGVHELAIALMSDEKQMAFPFLTILDANNQICFQYEGFMNVAELKKVLAYFKR</sequence>
<dbReference type="InterPro" id="IPR013766">
    <property type="entry name" value="Thioredoxin_domain"/>
</dbReference>
<evidence type="ECO:0000256" key="1">
    <source>
        <dbReference type="SAM" id="SignalP"/>
    </source>
</evidence>
<evidence type="ECO:0000259" key="2">
    <source>
        <dbReference type="PROSITE" id="PS51352"/>
    </source>
</evidence>
<dbReference type="InterPro" id="IPR012336">
    <property type="entry name" value="Thioredoxin-like_fold"/>
</dbReference>
<dbReference type="SUPFAM" id="SSF52833">
    <property type="entry name" value="Thioredoxin-like"/>
    <property type="match status" value="1"/>
</dbReference>
<proteinExistence type="predicted"/>
<keyword evidence="1" id="KW-0732">Signal</keyword>
<dbReference type="RefSeq" id="WP_330106278.1">
    <property type="nucleotide sequence ID" value="NZ_JAZDQT010000001.1"/>
</dbReference>
<name>A0ABU7I394_9SPHI</name>
<dbReference type="PROSITE" id="PS51352">
    <property type="entry name" value="THIOREDOXIN_2"/>
    <property type="match status" value="1"/>
</dbReference>